<keyword evidence="3" id="KW-0964">Secreted</keyword>
<feature type="transmembrane region" description="Helical" evidence="10">
    <location>
        <begin position="6"/>
        <end position="24"/>
    </location>
</feature>
<keyword evidence="4" id="KW-0732">Signal</keyword>
<dbReference type="Gene3D" id="3.60.60.30">
    <property type="match status" value="1"/>
</dbReference>
<evidence type="ECO:0000256" key="7">
    <source>
        <dbReference type="ARBA" id="ARBA00023098"/>
    </source>
</evidence>
<comment type="similarity">
    <text evidence="2 9">Belongs to the phospholipase B-like family.</text>
</comment>
<evidence type="ECO:0000256" key="4">
    <source>
        <dbReference type="ARBA" id="ARBA00022729"/>
    </source>
</evidence>
<keyword evidence="12" id="KW-1185">Reference proteome</keyword>
<keyword evidence="8" id="KW-0325">Glycoprotein</keyword>
<keyword evidence="10" id="KW-1133">Transmembrane helix</keyword>
<dbReference type="InterPro" id="IPR007000">
    <property type="entry name" value="PLipase_B-like"/>
</dbReference>
<keyword evidence="10" id="KW-0812">Transmembrane</keyword>
<dbReference type="AlphaFoldDB" id="A0AAN7U7Y2"/>
<dbReference type="FunFam" id="3.60.60.30:FF:000001">
    <property type="entry name" value="Phospholipase B-like protein G"/>
    <property type="match status" value="1"/>
</dbReference>
<gene>
    <name evidence="11" type="ORF">RB653_001174</name>
</gene>
<comment type="caution">
    <text evidence="11">The sequence shown here is derived from an EMBL/GenBank/DDBJ whole genome shotgun (WGS) entry which is preliminary data.</text>
</comment>
<dbReference type="Proteomes" id="UP001344447">
    <property type="component" value="Unassembled WGS sequence"/>
</dbReference>
<evidence type="ECO:0000256" key="1">
    <source>
        <dbReference type="ARBA" id="ARBA00004613"/>
    </source>
</evidence>
<evidence type="ECO:0000256" key="6">
    <source>
        <dbReference type="ARBA" id="ARBA00022963"/>
    </source>
</evidence>
<dbReference type="Pfam" id="PF04916">
    <property type="entry name" value="Phospholip_B"/>
    <property type="match status" value="1"/>
</dbReference>
<evidence type="ECO:0000256" key="5">
    <source>
        <dbReference type="ARBA" id="ARBA00022801"/>
    </source>
</evidence>
<dbReference type="EMBL" id="JAVFKY010000002">
    <property type="protein sequence ID" value="KAK5581145.1"/>
    <property type="molecule type" value="Genomic_DNA"/>
</dbReference>
<reference evidence="11 12" key="1">
    <citation type="submission" date="2023-11" db="EMBL/GenBank/DDBJ databases">
        <title>Dfirmibasis_genome.</title>
        <authorList>
            <person name="Edelbroek B."/>
            <person name="Kjellin J."/>
            <person name="Jerlstrom-Hultqvist J."/>
            <person name="Soderbom F."/>
        </authorList>
    </citation>
    <scope>NUCLEOTIDE SEQUENCE [LARGE SCALE GENOMIC DNA]</scope>
    <source>
        <strain evidence="11 12">TNS-C-14</strain>
    </source>
</reference>
<evidence type="ECO:0000256" key="9">
    <source>
        <dbReference type="RuleBase" id="RU364138"/>
    </source>
</evidence>
<name>A0AAN7U7Y2_9MYCE</name>
<organism evidence="11 12">
    <name type="scientific">Dictyostelium firmibasis</name>
    <dbReference type="NCBI Taxonomy" id="79012"/>
    <lineage>
        <taxon>Eukaryota</taxon>
        <taxon>Amoebozoa</taxon>
        <taxon>Evosea</taxon>
        <taxon>Eumycetozoa</taxon>
        <taxon>Dictyostelia</taxon>
        <taxon>Dictyosteliales</taxon>
        <taxon>Dictyosteliaceae</taxon>
        <taxon>Dictyostelium</taxon>
    </lineage>
</organism>
<dbReference type="PANTHER" id="PTHR12370">
    <property type="entry name" value="PHOSPHOLIPASE B-RELATED"/>
    <property type="match status" value="1"/>
</dbReference>
<keyword evidence="7 9" id="KW-0443">Lipid metabolism</keyword>
<proteinExistence type="inferred from homology"/>
<keyword evidence="5 9" id="KW-0378">Hydrolase</keyword>
<comment type="subcellular location">
    <subcellularLocation>
        <location evidence="1">Secreted</location>
    </subcellularLocation>
</comment>
<protein>
    <recommendedName>
        <fullName evidence="9">Phospholipase B-like</fullName>
        <ecNumber evidence="9">3.1.1.-</ecNumber>
    </recommendedName>
</protein>
<dbReference type="GO" id="GO:0005576">
    <property type="term" value="C:extracellular region"/>
    <property type="evidence" value="ECO:0007669"/>
    <property type="project" value="UniProtKB-SubCell"/>
</dbReference>
<dbReference type="PANTHER" id="PTHR12370:SF3">
    <property type="entry name" value="PHOSPHOLIPASE B-LIKE 2-RELATED"/>
    <property type="match status" value="1"/>
</dbReference>
<keyword evidence="6 9" id="KW-0442">Lipid degradation</keyword>
<evidence type="ECO:0000256" key="8">
    <source>
        <dbReference type="ARBA" id="ARBA00023180"/>
    </source>
</evidence>
<evidence type="ECO:0000256" key="3">
    <source>
        <dbReference type="ARBA" id="ARBA00022525"/>
    </source>
</evidence>
<sequence length="572" mass="66683">MVDFKYLLNSILIIFMSINLIYCMEIKREEHLKILNELNDNSDVIQYSILKSTNGGEYEIVKGIQDDSIVYGYYMPNVEVNGWAYLSLVSNDEYNDSVQSRAFGYLEGYLTKDLIWNSKVNYYMNAFNSTKIPNKLDNWLTENIESINTFSVNNKHSQYWKQINLIMDQINGMVDGYNDANSNKTQTMSLHDFFVLNMFGDLFDLMPALNLDNEYQYFKKDLNDIQDWFKRTQHCSALIKVTSDYSELYSGHTTWSGYSTMLRIFKSYYQQFSSDDSGTISKRNIFSGYPGALTSIDDFYLMSDTRMVVIETTNSLITNDLYHLIRPTSVLSWMRVIVSNRMSTNGKEWSETFQLYNSGTYNNQWMIISYNLFIPYQELKDGALYILEQIPGYIEFSDQTQALRQGWWNSYNIPFYEKIYDASGYNNYTANNYSDSTIYYMSYQTCPRAEIFRNFAGYVESLEDFQALLRYNDFENDPLSHDTPFYSIASRYDLLKKNPSPFGATDTKVTSNSMIDQNIIVAISGPTTSNGQPIFEWDSNIDFMKSTSHLGCPEQYNFPWVSFSNTTYRNIN</sequence>
<comment type="function">
    <text evidence="9">Putative phospholipase.</text>
</comment>
<keyword evidence="10" id="KW-0472">Membrane</keyword>
<accession>A0AAN7U7Y2</accession>
<dbReference type="GO" id="GO:0009395">
    <property type="term" value="P:phospholipid catabolic process"/>
    <property type="evidence" value="ECO:0007669"/>
    <property type="project" value="TreeGrafter"/>
</dbReference>
<evidence type="ECO:0000256" key="2">
    <source>
        <dbReference type="ARBA" id="ARBA00007835"/>
    </source>
</evidence>
<evidence type="ECO:0000313" key="12">
    <source>
        <dbReference type="Proteomes" id="UP001344447"/>
    </source>
</evidence>
<evidence type="ECO:0000313" key="11">
    <source>
        <dbReference type="EMBL" id="KAK5581145.1"/>
    </source>
</evidence>
<evidence type="ECO:0000256" key="10">
    <source>
        <dbReference type="SAM" id="Phobius"/>
    </source>
</evidence>
<dbReference type="EC" id="3.1.1.-" evidence="9"/>
<dbReference type="GO" id="GO:0004620">
    <property type="term" value="F:phospholipase activity"/>
    <property type="evidence" value="ECO:0007669"/>
    <property type="project" value="InterPro"/>
</dbReference>